<keyword evidence="3" id="KW-1185">Reference proteome</keyword>
<protein>
    <recommendedName>
        <fullName evidence="1">DUF7079 domain-containing protein</fullName>
    </recommendedName>
</protein>
<organism evidence="2 3">
    <name type="scientific">Leucothrix pacifica</name>
    <dbReference type="NCBI Taxonomy" id="1247513"/>
    <lineage>
        <taxon>Bacteria</taxon>
        <taxon>Pseudomonadati</taxon>
        <taxon>Pseudomonadota</taxon>
        <taxon>Gammaproteobacteria</taxon>
        <taxon>Thiotrichales</taxon>
        <taxon>Thiotrichaceae</taxon>
        <taxon>Leucothrix</taxon>
    </lineage>
</organism>
<evidence type="ECO:0000259" key="1">
    <source>
        <dbReference type="Pfam" id="PF23296"/>
    </source>
</evidence>
<comment type="caution">
    <text evidence="2">The sequence shown here is derived from an EMBL/GenBank/DDBJ whole genome shotgun (WGS) entry which is preliminary data.</text>
</comment>
<dbReference type="Pfam" id="PF23296">
    <property type="entry name" value="DUF7079"/>
    <property type="match status" value="1"/>
</dbReference>
<dbReference type="InterPro" id="IPR055507">
    <property type="entry name" value="DUF7079"/>
</dbReference>
<accession>A0A317CIT9</accession>
<dbReference type="RefSeq" id="WP_109837211.1">
    <property type="nucleotide sequence ID" value="NZ_QGKM01000017.1"/>
</dbReference>
<evidence type="ECO:0000313" key="2">
    <source>
        <dbReference type="EMBL" id="PWQ98239.1"/>
    </source>
</evidence>
<evidence type="ECO:0000313" key="3">
    <source>
        <dbReference type="Proteomes" id="UP000245539"/>
    </source>
</evidence>
<reference evidence="2 3" key="1">
    <citation type="submission" date="2018-05" db="EMBL/GenBank/DDBJ databases">
        <title>Leucothrix arctica sp. nov., isolated from Arctic seawater.</title>
        <authorList>
            <person name="Choi A."/>
            <person name="Baek K."/>
        </authorList>
    </citation>
    <scope>NUCLEOTIDE SEQUENCE [LARGE SCALE GENOMIC DNA]</scope>
    <source>
        <strain evidence="2 3">JCM 18388</strain>
    </source>
</reference>
<feature type="domain" description="DUF7079" evidence="1">
    <location>
        <begin position="11"/>
        <end position="118"/>
    </location>
</feature>
<sequence>MPDQLTTTEIEQRTPVWFALSRLWVGNQLNDNDLEKIAQIMVDSGYSLNELRVICDSEIAPTLMQKGFARQWSGFDESWLAQQIVNQLNKPKRWQDALLDPLRRPFVGLAVESEWPALIMKYQRIQRMKTRIEL</sequence>
<gene>
    <name evidence="2" type="ORF">DKW60_08420</name>
</gene>
<dbReference type="Proteomes" id="UP000245539">
    <property type="component" value="Unassembled WGS sequence"/>
</dbReference>
<dbReference type="OrthoDB" id="6903108at2"/>
<dbReference type="EMBL" id="QGKM01000017">
    <property type="protein sequence ID" value="PWQ98239.1"/>
    <property type="molecule type" value="Genomic_DNA"/>
</dbReference>
<dbReference type="AlphaFoldDB" id="A0A317CIT9"/>
<name>A0A317CIT9_9GAMM</name>
<proteinExistence type="predicted"/>